<dbReference type="Gene3D" id="3.40.50.150">
    <property type="entry name" value="Vaccinia Virus protein VP39"/>
    <property type="match status" value="1"/>
</dbReference>
<dbReference type="GO" id="GO:0008168">
    <property type="term" value="F:methyltransferase activity"/>
    <property type="evidence" value="ECO:0007669"/>
    <property type="project" value="UniProtKB-KW"/>
</dbReference>
<keyword evidence="2" id="KW-1185">Reference proteome</keyword>
<evidence type="ECO:0000313" key="1">
    <source>
        <dbReference type="EMBL" id="MBD1401672.1"/>
    </source>
</evidence>
<reference evidence="1" key="1">
    <citation type="submission" date="2020-09" db="EMBL/GenBank/DDBJ databases">
        <title>Pelobacter alkaliphilus sp. nov., a novel anaerobic arsenate-reducing bacterium from terrestrial mud volcano.</title>
        <authorList>
            <person name="Khomyakova M.A."/>
            <person name="Merkel A.Y."/>
            <person name="Slobodkin A.I."/>
        </authorList>
    </citation>
    <scope>NUCLEOTIDE SEQUENCE</scope>
    <source>
        <strain evidence="1">M08fum</strain>
    </source>
</reference>
<evidence type="ECO:0000313" key="2">
    <source>
        <dbReference type="Proteomes" id="UP000632828"/>
    </source>
</evidence>
<sequence length="222" mass="23886">MKQNASHQGSLSRIVPWSHELLAEVLSPGDLAVDLTAGRGQDTLALWQMVGEQGQVVAFDVQQDALIQTQQRLSASGATVRMVDQAGLPLLASRPGVDLLYCCHSRYADIVFNAPTAIIANLGYLPGGDQQLMTRPDTTLAALHQALAGLAVGGRMAVVIYPGHVGGAEEAICVERFFSALDSNKYDVLQVQLPNRNQAPGLLVVEKRTSIRRGRCSSVYCY</sequence>
<dbReference type="AlphaFoldDB" id="A0A8J6ULS1"/>
<keyword evidence="1" id="KW-0489">Methyltransferase</keyword>
<dbReference type="GO" id="GO:0032259">
    <property type="term" value="P:methylation"/>
    <property type="evidence" value="ECO:0007669"/>
    <property type="project" value="UniProtKB-KW"/>
</dbReference>
<proteinExistence type="predicted"/>
<dbReference type="Proteomes" id="UP000632828">
    <property type="component" value="Unassembled WGS sequence"/>
</dbReference>
<dbReference type="Pfam" id="PF06962">
    <property type="entry name" value="rRNA_methylase"/>
    <property type="match status" value="1"/>
</dbReference>
<gene>
    <name evidence="1" type="ORF">ICT70_13480</name>
</gene>
<dbReference type="PANTHER" id="PTHR35276:SF1">
    <property type="entry name" value="TRNA (MNM(5)S(2)U34)-METHYLTRANSFERASE, CHLOROPLASTIC"/>
    <property type="match status" value="1"/>
</dbReference>
<dbReference type="SUPFAM" id="SSF53335">
    <property type="entry name" value="S-adenosyl-L-methionine-dependent methyltransferases"/>
    <property type="match status" value="1"/>
</dbReference>
<dbReference type="InterPro" id="IPR010719">
    <property type="entry name" value="MnmM_MeTrfase"/>
</dbReference>
<dbReference type="PANTHER" id="PTHR35276">
    <property type="entry name" value="S-ADENOSYL-L-METHIONINE-DEPENDENT METHYLTRANSFERASES SUPERFAMILY PROTEIN"/>
    <property type="match status" value="1"/>
</dbReference>
<organism evidence="1 2">
    <name type="scientific">Pelovirga terrestris</name>
    <dbReference type="NCBI Taxonomy" id="2771352"/>
    <lineage>
        <taxon>Bacteria</taxon>
        <taxon>Pseudomonadati</taxon>
        <taxon>Thermodesulfobacteriota</taxon>
        <taxon>Desulfuromonadia</taxon>
        <taxon>Geobacterales</taxon>
        <taxon>Geobacteraceae</taxon>
        <taxon>Pelovirga</taxon>
    </lineage>
</organism>
<dbReference type="InterPro" id="IPR029063">
    <property type="entry name" value="SAM-dependent_MTases_sf"/>
</dbReference>
<name>A0A8J6ULS1_9BACT</name>
<dbReference type="EMBL" id="JACWUN010000018">
    <property type="protein sequence ID" value="MBD1401672.1"/>
    <property type="molecule type" value="Genomic_DNA"/>
</dbReference>
<comment type="caution">
    <text evidence="1">The sequence shown here is derived from an EMBL/GenBank/DDBJ whole genome shotgun (WGS) entry which is preliminary data.</text>
</comment>
<protein>
    <submittedName>
        <fullName evidence="1">Methyltransferase domain-containing protein</fullName>
    </submittedName>
</protein>
<accession>A0A8J6ULS1</accession>
<keyword evidence="1" id="KW-0808">Transferase</keyword>
<dbReference type="RefSeq" id="WP_191157498.1">
    <property type="nucleotide sequence ID" value="NZ_JACWUN010000018.1"/>
</dbReference>